<evidence type="ECO:0000313" key="3">
    <source>
        <dbReference type="Proteomes" id="UP000306631"/>
    </source>
</evidence>
<dbReference type="OrthoDB" id="9941431at2"/>
<feature type="compositionally biased region" description="Pro residues" evidence="1">
    <location>
        <begin position="141"/>
        <end position="153"/>
    </location>
</feature>
<name>A0A4S2D6I5_STEMA</name>
<proteinExistence type="predicted"/>
<comment type="caution">
    <text evidence="2">The sequence shown here is derived from an EMBL/GenBank/DDBJ whole genome shotgun (WGS) entry which is preliminary data.</text>
</comment>
<organism evidence="2 3">
    <name type="scientific">Stenotrophomonas maltophilia</name>
    <name type="common">Pseudomonas maltophilia</name>
    <name type="synonym">Xanthomonas maltophilia</name>
    <dbReference type="NCBI Taxonomy" id="40324"/>
    <lineage>
        <taxon>Bacteria</taxon>
        <taxon>Pseudomonadati</taxon>
        <taxon>Pseudomonadota</taxon>
        <taxon>Gammaproteobacteria</taxon>
        <taxon>Lysobacterales</taxon>
        <taxon>Lysobacteraceae</taxon>
        <taxon>Stenotrophomonas</taxon>
        <taxon>Stenotrophomonas maltophilia group</taxon>
    </lineage>
</organism>
<gene>
    <name evidence="2" type="ORF">E5352_00140</name>
</gene>
<dbReference type="AlphaFoldDB" id="A0A4S2D6I5"/>
<dbReference type="Proteomes" id="UP000306631">
    <property type="component" value="Unassembled WGS sequence"/>
</dbReference>
<accession>A0A4S2D6I5</accession>
<feature type="region of interest" description="Disordered" evidence="1">
    <location>
        <begin position="139"/>
        <end position="162"/>
    </location>
</feature>
<evidence type="ECO:0000313" key="2">
    <source>
        <dbReference type="EMBL" id="TGY37016.1"/>
    </source>
</evidence>
<protein>
    <submittedName>
        <fullName evidence="2">Uncharacterized protein</fullName>
    </submittedName>
</protein>
<dbReference type="EMBL" id="SRYW01000001">
    <property type="protein sequence ID" value="TGY37016.1"/>
    <property type="molecule type" value="Genomic_DNA"/>
</dbReference>
<evidence type="ECO:0000256" key="1">
    <source>
        <dbReference type="SAM" id="MobiDB-lite"/>
    </source>
</evidence>
<sequence length="193" mass="20523">MPGADIRQWSCTTVESGANPRRSASQNSEFRFTRTLSTATILARRGFALDTAETVGNVAAKVDSAKTAVVFSITCCSATRPFANPSSTPIPARPRSVRSLSSYLLPSQQVRDGPACKQDCQVSIKNPHPPRCGFFRFRAPRFPPPPPPPPSEPPSAMTRHPAAARFTPTACAAGTCGRCDARAAASPDRPACP</sequence>
<reference evidence="2 3" key="1">
    <citation type="submission" date="2019-04" db="EMBL/GenBank/DDBJ databases">
        <title>Microbes associate with the intestines of laboratory mice.</title>
        <authorList>
            <person name="Navarre W."/>
            <person name="Wong E."/>
            <person name="Huang K."/>
            <person name="Tropini C."/>
            <person name="Ng K."/>
            <person name="Yu B."/>
        </authorList>
    </citation>
    <scope>NUCLEOTIDE SEQUENCE [LARGE SCALE GENOMIC DNA]</scope>
    <source>
        <strain evidence="2 3">NM62_B4-13</strain>
    </source>
</reference>